<dbReference type="RefSeq" id="WP_234767592.1">
    <property type="nucleotide sequence ID" value="NZ_JAKEIP010000285.1"/>
</dbReference>
<feature type="region of interest" description="Disordered" evidence="6">
    <location>
        <begin position="32"/>
        <end position="61"/>
    </location>
</feature>
<dbReference type="InterPro" id="IPR023650">
    <property type="entry name" value="Beta-lactam_class-A_AS"/>
</dbReference>
<comment type="similarity">
    <text evidence="1 5">Belongs to the class-A beta-lactamase family.</text>
</comment>
<evidence type="ECO:0000313" key="9">
    <source>
        <dbReference type="EMBL" id="MCF1599254.1"/>
    </source>
</evidence>
<keyword evidence="10" id="KW-1185">Reference proteome</keyword>
<feature type="chain" id="PRO_5040908660" description="Beta-lactamase" evidence="7">
    <location>
        <begin position="29"/>
        <end position="321"/>
    </location>
</feature>
<keyword evidence="3 5" id="KW-0378">Hydrolase</keyword>
<comment type="catalytic activity">
    <reaction evidence="5">
        <text>a beta-lactam + H2O = a substituted beta-amino acid</text>
        <dbReference type="Rhea" id="RHEA:20401"/>
        <dbReference type="ChEBI" id="CHEBI:15377"/>
        <dbReference type="ChEBI" id="CHEBI:35627"/>
        <dbReference type="ChEBI" id="CHEBI:140347"/>
        <dbReference type="EC" id="3.5.2.6"/>
    </reaction>
</comment>
<dbReference type="PROSITE" id="PS00146">
    <property type="entry name" value="BETA_LACTAMASE_A"/>
    <property type="match status" value="1"/>
</dbReference>
<evidence type="ECO:0000256" key="1">
    <source>
        <dbReference type="ARBA" id="ARBA00009009"/>
    </source>
</evidence>
<dbReference type="Gene3D" id="3.40.710.10">
    <property type="entry name" value="DD-peptidase/beta-lactamase superfamily"/>
    <property type="match status" value="1"/>
</dbReference>
<sequence length="321" mass="33718">MSYSPRTRRGAAWTVAGLLALATLPACGTQDSGAGSGAGSGSGSPAAAARPASATAAATKPTSGEFRALEREFDARLGVYALDTGTGRSVGYRADDRFAYASTFKALAAGAVLRKFGTDGIDKVVRFSRDDLVENSPVSENFVETGMSLRGLCAATLWYSDNTAVNLLLHELGGPDGLERVLEDLGDDVTEMDRYETDMSEGKPGDIRDTSSPRAMAGSLRAFLLGDALERDERELLRRWMTTNVTGGTLIKAGVPDTWEVADKSGTAGYGGRNNIAVLWPEDGGNPVVMAVLSTRGKKDAERDDALIAKAATVAIEGLGR</sequence>
<feature type="signal peptide" evidence="7">
    <location>
        <begin position="1"/>
        <end position="28"/>
    </location>
</feature>
<dbReference type="PRINTS" id="PR00118">
    <property type="entry name" value="BLACTAMASEA"/>
</dbReference>
<evidence type="ECO:0000256" key="2">
    <source>
        <dbReference type="ARBA" id="ARBA00012865"/>
    </source>
</evidence>
<reference evidence="9" key="1">
    <citation type="submission" date="2022-01" db="EMBL/GenBank/DDBJ databases">
        <title>Draft Genome Sequences of Seven Type Strains of the Genus Streptomyces.</title>
        <authorList>
            <person name="Aziz S."/>
            <person name="Coretto E."/>
            <person name="Chronakova A."/>
            <person name="Sproer C."/>
            <person name="Huber K."/>
            <person name="Nouioui I."/>
            <person name="Gross H."/>
        </authorList>
    </citation>
    <scope>NUCLEOTIDE SEQUENCE</scope>
    <source>
        <strain evidence="9">DSM 103493</strain>
    </source>
</reference>
<evidence type="ECO:0000256" key="4">
    <source>
        <dbReference type="ARBA" id="ARBA00023251"/>
    </source>
</evidence>
<feature type="compositionally biased region" description="Low complexity" evidence="6">
    <location>
        <begin position="43"/>
        <end position="61"/>
    </location>
</feature>
<gene>
    <name evidence="9" type="primary">bla</name>
    <name evidence="9" type="ORF">L0P92_37740</name>
</gene>
<evidence type="ECO:0000256" key="5">
    <source>
        <dbReference type="RuleBase" id="RU361140"/>
    </source>
</evidence>
<evidence type="ECO:0000313" key="10">
    <source>
        <dbReference type="Proteomes" id="UP001139384"/>
    </source>
</evidence>
<dbReference type="Proteomes" id="UP001139384">
    <property type="component" value="Unassembled WGS sequence"/>
</dbReference>
<accession>A0A9X1Q7B4</accession>
<protein>
    <recommendedName>
        <fullName evidence="2 5">Beta-lactamase</fullName>
        <ecNumber evidence="2 5">3.5.2.6</ecNumber>
    </recommendedName>
</protein>
<name>A0A9X1Q7B4_STRM4</name>
<dbReference type="PANTHER" id="PTHR35333:SF3">
    <property type="entry name" value="BETA-LACTAMASE-TYPE TRANSPEPTIDASE FOLD CONTAINING PROTEIN"/>
    <property type="match status" value="1"/>
</dbReference>
<keyword evidence="4 5" id="KW-0046">Antibiotic resistance</keyword>
<dbReference type="GO" id="GO:0008800">
    <property type="term" value="F:beta-lactamase activity"/>
    <property type="evidence" value="ECO:0007669"/>
    <property type="project" value="UniProtKB-UniRule"/>
</dbReference>
<dbReference type="SUPFAM" id="SSF56601">
    <property type="entry name" value="beta-lactamase/transpeptidase-like"/>
    <property type="match status" value="1"/>
</dbReference>
<organism evidence="9 10">
    <name type="scientific">Streptomyces muensis</name>
    <dbReference type="NCBI Taxonomy" id="1077944"/>
    <lineage>
        <taxon>Bacteria</taxon>
        <taxon>Bacillati</taxon>
        <taxon>Actinomycetota</taxon>
        <taxon>Actinomycetes</taxon>
        <taxon>Kitasatosporales</taxon>
        <taxon>Streptomycetaceae</taxon>
        <taxon>Streptomyces</taxon>
    </lineage>
</organism>
<dbReference type="GO" id="GO:0046677">
    <property type="term" value="P:response to antibiotic"/>
    <property type="evidence" value="ECO:0007669"/>
    <property type="project" value="UniProtKB-UniRule"/>
</dbReference>
<evidence type="ECO:0000259" key="8">
    <source>
        <dbReference type="Pfam" id="PF13354"/>
    </source>
</evidence>
<dbReference type="GO" id="GO:0030655">
    <property type="term" value="P:beta-lactam antibiotic catabolic process"/>
    <property type="evidence" value="ECO:0007669"/>
    <property type="project" value="InterPro"/>
</dbReference>
<dbReference type="EMBL" id="JAKEIP010000285">
    <property type="protein sequence ID" value="MCF1599254.1"/>
    <property type="molecule type" value="Genomic_DNA"/>
</dbReference>
<dbReference type="InterPro" id="IPR000871">
    <property type="entry name" value="Beta-lactam_class-A"/>
</dbReference>
<dbReference type="InterPro" id="IPR045155">
    <property type="entry name" value="Beta-lactam_cat"/>
</dbReference>
<feature type="domain" description="Beta-lactamase class A catalytic" evidence="8">
    <location>
        <begin position="78"/>
        <end position="293"/>
    </location>
</feature>
<dbReference type="AlphaFoldDB" id="A0A9X1Q7B4"/>
<comment type="caution">
    <text evidence="9">The sequence shown here is derived from an EMBL/GenBank/DDBJ whole genome shotgun (WGS) entry which is preliminary data.</text>
</comment>
<evidence type="ECO:0000256" key="3">
    <source>
        <dbReference type="ARBA" id="ARBA00022801"/>
    </source>
</evidence>
<dbReference type="PANTHER" id="PTHR35333">
    <property type="entry name" value="BETA-LACTAMASE"/>
    <property type="match status" value="1"/>
</dbReference>
<dbReference type="InterPro" id="IPR012338">
    <property type="entry name" value="Beta-lactam/transpept-like"/>
</dbReference>
<evidence type="ECO:0000256" key="6">
    <source>
        <dbReference type="SAM" id="MobiDB-lite"/>
    </source>
</evidence>
<dbReference type="EC" id="3.5.2.6" evidence="2 5"/>
<proteinExistence type="inferred from homology"/>
<evidence type="ECO:0000256" key="7">
    <source>
        <dbReference type="SAM" id="SignalP"/>
    </source>
</evidence>
<keyword evidence="7" id="KW-0732">Signal</keyword>
<dbReference type="NCBIfam" id="NF033103">
    <property type="entry name" value="bla_class_A"/>
    <property type="match status" value="1"/>
</dbReference>
<dbReference type="Pfam" id="PF13354">
    <property type="entry name" value="Beta-lactamase2"/>
    <property type="match status" value="1"/>
</dbReference>